<reference evidence="9" key="1">
    <citation type="submission" date="2022-08" db="EMBL/GenBank/DDBJ databases">
        <title>Novel sulphate-reducing endosymbionts in the free-living metamonad Anaeramoeba.</title>
        <authorList>
            <person name="Jerlstrom-Hultqvist J."/>
            <person name="Cepicka I."/>
            <person name="Gallot-Lavallee L."/>
            <person name="Salas-Leiva D."/>
            <person name="Curtis B.A."/>
            <person name="Zahonova K."/>
            <person name="Pipaliya S."/>
            <person name="Dacks J."/>
            <person name="Roger A.J."/>
        </authorList>
    </citation>
    <scope>NUCLEOTIDE SEQUENCE</scope>
    <source>
        <strain evidence="9">Busselton2</strain>
    </source>
</reference>
<dbReference type="Gene3D" id="3.30.60.90">
    <property type="match status" value="1"/>
</dbReference>
<organism evidence="9 10">
    <name type="scientific">Anaeramoeba flamelloides</name>
    <dbReference type="NCBI Taxonomy" id="1746091"/>
    <lineage>
        <taxon>Eukaryota</taxon>
        <taxon>Metamonada</taxon>
        <taxon>Anaeramoebidae</taxon>
        <taxon>Anaeramoeba</taxon>
    </lineage>
</organism>
<dbReference type="GO" id="GO:0016020">
    <property type="term" value="C:membrane"/>
    <property type="evidence" value="ECO:0007669"/>
    <property type="project" value="TreeGrafter"/>
</dbReference>
<keyword evidence="6" id="KW-0175">Coiled coil</keyword>
<feature type="coiled-coil region" evidence="6">
    <location>
        <begin position="661"/>
        <end position="692"/>
    </location>
</feature>
<dbReference type="PROSITE" id="PS00455">
    <property type="entry name" value="AMP_BINDING"/>
    <property type="match status" value="1"/>
</dbReference>
<evidence type="ECO:0000256" key="5">
    <source>
        <dbReference type="ARBA" id="ARBA00022833"/>
    </source>
</evidence>
<dbReference type="Gene3D" id="3.40.50.720">
    <property type="entry name" value="NAD(P)-binding Rossmann-like Domain"/>
    <property type="match status" value="1"/>
</dbReference>
<dbReference type="CDD" id="cd05235">
    <property type="entry name" value="SDR_e1"/>
    <property type="match status" value="1"/>
</dbReference>
<evidence type="ECO:0000259" key="7">
    <source>
        <dbReference type="Pfam" id="PF00501"/>
    </source>
</evidence>
<dbReference type="SUPFAM" id="SSF56801">
    <property type="entry name" value="Acetyl-CoA synthetase-like"/>
    <property type="match status" value="1"/>
</dbReference>
<dbReference type="Proteomes" id="UP001146793">
    <property type="component" value="Unassembled WGS sequence"/>
</dbReference>
<gene>
    <name evidence="9" type="ORF">M0812_10101</name>
</gene>
<dbReference type="PANTHER" id="PTHR43272">
    <property type="entry name" value="LONG-CHAIN-FATTY-ACID--COA LIGASE"/>
    <property type="match status" value="1"/>
</dbReference>
<keyword evidence="2" id="KW-0597">Phosphoprotein</keyword>
<feature type="domain" description="AMP-dependent synthetase/ligase" evidence="7">
    <location>
        <begin position="95"/>
        <end position="507"/>
    </location>
</feature>
<keyword evidence="1" id="KW-0596">Phosphopantetheine</keyword>
<proteinExistence type="predicted"/>
<dbReference type="InterPro" id="IPR042099">
    <property type="entry name" value="ANL_N_sf"/>
</dbReference>
<accession>A0AAV7ZWH9</accession>
<dbReference type="GO" id="GO:0005783">
    <property type="term" value="C:endoplasmic reticulum"/>
    <property type="evidence" value="ECO:0007669"/>
    <property type="project" value="TreeGrafter"/>
</dbReference>
<dbReference type="AlphaFoldDB" id="A0AAV7ZWH9"/>
<keyword evidence="5" id="KW-0862">Zinc</keyword>
<evidence type="ECO:0000256" key="3">
    <source>
        <dbReference type="ARBA" id="ARBA00022723"/>
    </source>
</evidence>
<dbReference type="InterPro" id="IPR043145">
    <property type="entry name" value="Znf_ZZ_sf"/>
</dbReference>
<dbReference type="InterPro" id="IPR036291">
    <property type="entry name" value="NAD(P)-bd_dom_sf"/>
</dbReference>
<evidence type="ECO:0000256" key="2">
    <source>
        <dbReference type="ARBA" id="ARBA00022553"/>
    </source>
</evidence>
<dbReference type="SUPFAM" id="SSF51735">
    <property type="entry name" value="NAD(P)-binding Rossmann-fold domains"/>
    <property type="match status" value="1"/>
</dbReference>
<dbReference type="InterPro" id="IPR020845">
    <property type="entry name" value="AMP-binding_CS"/>
</dbReference>
<name>A0AAV7ZWH9_9EUKA</name>
<evidence type="ECO:0000256" key="1">
    <source>
        <dbReference type="ARBA" id="ARBA00022450"/>
    </source>
</evidence>
<evidence type="ECO:0000313" key="10">
    <source>
        <dbReference type="Proteomes" id="UP001146793"/>
    </source>
</evidence>
<evidence type="ECO:0000256" key="4">
    <source>
        <dbReference type="ARBA" id="ARBA00022771"/>
    </source>
</evidence>
<keyword evidence="3" id="KW-0479">Metal-binding</keyword>
<dbReference type="InterPro" id="IPR013120">
    <property type="entry name" value="FAR_NAD-bd"/>
</dbReference>
<evidence type="ECO:0000313" key="9">
    <source>
        <dbReference type="EMBL" id="KAJ3444249.1"/>
    </source>
</evidence>
<protein>
    <submittedName>
        <fullName evidence="9">Fatty acid coa synthetase family</fullName>
    </submittedName>
</protein>
<keyword evidence="4" id="KW-0863">Zinc-finger</keyword>
<dbReference type="Pfam" id="PF07993">
    <property type="entry name" value="NAD_binding_4"/>
    <property type="match status" value="1"/>
</dbReference>
<dbReference type="GO" id="GO:0008270">
    <property type="term" value="F:zinc ion binding"/>
    <property type="evidence" value="ECO:0007669"/>
    <property type="project" value="UniProtKB-KW"/>
</dbReference>
<feature type="coiled-coil region" evidence="6">
    <location>
        <begin position="183"/>
        <end position="210"/>
    </location>
</feature>
<dbReference type="GO" id="GO:0004467">
    <property type="term" value="F:long-chain fatty acid-CoA ligase activity"/>
    <property type="evidence" value="ECO:0007669"/>
    <property type="project" value="TreeGrafter"/>
</dbReference>
<comment type="caution">
    <text evidence="9">The sequence shown here is derived from an EMBL/GenBank/DDBJ whole genome shotgun (WGS) entry which is preliminary data.</text>
</comment>
<dbReference type="NCBIfam" id="TIGR01746">
    <property type="entry name" value="Thioester-redct"/>
    <property type="match status" value="1"/>
</dbReference>
<evidence type="ECO:0000256" key="6">
    <source>
        <dbReference type="SAM" id="Coils"/>
    </source>
</evidence>
<feature type="domain" description="Thioester reductase (TE)" evidence="8">
    <location>
        <begin position="805"/>
        <end position="1063"/>
    </location>
</feature>
<dbReference type="InterPro" id="IPR000873">
    <property type="entry name" value="AMP-dep_synth/lig_dom"/>
</dbReference>
<dbReference type="Gene3D" id="3.40.50.12780">
    <property type="entry name" value="N-terminal domain of ligase-like"/>
    <property type="match status" value="1"/>
</dbReference>
<dbReference type="Pfam" id="PF00501">
    <property type="entry name" value="AMP-binding"/>
    <property type="match status" value="1"/>
</dbReference>
<dbReference type="InterPro" id="IPR010080">
    <property type="entry name" value="Thioester_reductase-like_dom"/>
</dbReference>
<dbReference type="PANTHER" id="PTHR43272:SF91">
    <property type="entry name" value="CARRIER DOMAIN-CONTAINING PROTEIN"/>
    <property type="match status" value="1"/>
</dbReference>
<sequence>MSQTIVCSSCSKGDLTNTKHFRSVESPKYVLCEECFETEEHEHKMFIDDMEDCQHQEILRSHFSDSIGENYKRVFERYWSRPCIGEFDSEHKLVYLSYLEIYYRSLLVAEKLYPYIKDQIQPGSTTFVFVSSPNCVEWVFAEYGCSFLGLILVPVHHSSNIAKIKNLLSQTYPSIIIASSEIVGKFEKAIKEYNEALVDKKEKEKKQEEKRIPTPTILVINKSDFGKIPQEKLSKFTKQLNQGNKESKGKGKSKNRLFLDPNSAKTKFMFKEIETLSQKYIIKRSDEEIFTITFTSGSTGNPKGVFFTNSVWKNRCLKFYKSGFPIVAFFWSSFMESLERVGLIRLLYSGGRIALSSGINYMLEELAISRPTGFTATPRIFDMVYSQYHFDFEMGMKKIGKGDHNKVKELQERLRKEYSKRFGDRLQFLATTGAPINKKTFAFLKETYPCKILDSFGSTEAGSLFINNAIIDPSVEVKLIDCVPLGYYAPNYGEICVKTSEMFSGYWKNEKANKESFTKDGYYRTGDIGQLVLNEKTKKQEIIMIDRIKSICKLSQGVYITPNYLEGVFEKSLLIDQIYVDVSSKYSFLVAVVVLNRKYIDENSIEISERMILNELIEIGKLNKLESFEVPKAIYIERNIKFSIENEMLTVTGKLKRLQCKKRYKAEIETLYDQIEDEISQSTEDKNGALEDQESGNKSIDQIIQKILNCKELIKTKSCYELGGDSITLLNMGSYLKKHYNIYVPNHLLYSPIKELIQFVENKLSNKKDETNIDQGEVNYKDDLIFPSKFIVLMNSQPIYPNIFLTGSTGFLGIHLLYQLLLIKSVQNIYCLVRSKGVDDGKQQLWNRFLNNFVNLQENDNNNNLKQAEILFNTKVKIIPGNLEKEKFGMDNDSFTKLANELNLIFHIGANVNMMYPYSILKGPNVDGTKTIIELSLTNQVLKGKIPIHYTSTISVIPKDHPDIENFMEDSDPLTVEPKLTTGYGQTKWVSEALLEKAKKEYNLQILIWRVSSIFCSTKTGFLNDRDFLFIILHGFIYMKSVPKNLLQNQWDLLPVDTCAQIMTYLAFNKPKECFKQKCLHLANPYKLKFHEIIDGLNDGNDFGIKELEFSKFRSALDNSLNTKNPLKAFHTYFQYDKNNIVKRKKRHLDTTKLINLLDNKVKIPKIDKMVMDKYASYIKYYLSNLEK</sequence>
<dbReference type="EMBL" id="JANTQA010000023">
    <property type="protein sequence ID" value="KAJ3444249.1"/>
    <property type="molecule type" value="Genomic_DNA"/>
</dbReference>
<evidence type="ECO:0000259" key="8">
    <source>
        <dbReference type="Pfam" id="PF07993"/>
    </source>
</evidence>